<sequence length="100" mass="11474">MIFVFLPSFTAEKNHRQSKYCCNHRTPRRTTFSSPFLPINNNSNHVPSTRSPQLPFAVTVGDARPTTNSREHRLPPLFSAHLAAHNYIFFRFLRCISSGN</sequence>
<accession>A0AAU9NBP6</accession>
<keyword evidence="2" id="KW-1185">Reference proteome</keyword>
<dbReference type="EMBL" id="CAKMRJ010003349">
    <property type="protein sequence ID" value="CAH1434239.1"/>
    <property type="molecule type" value="Genomic_DNA"/>
</dbReference>
<comment type="caution">
    <text evidence="1">The sequence shown here is derived from an EMBL/GenBank/DDBJ whole genome shotgun (WGS) entry which is preliminary data.</text>
</comment>
<protein>
    <submittedName>
        <fullName evidence="1">Uncharacterized protein</fullName>
    </submittedName>
</protein>
<evidence type="ECO:0000313" key="2">
    <source>
        <dbReference type="Proteomes" id="UP001157418"/>
    </source>
</evidence>
<gene>
    <name evidence="1" type="ORF">LVIROSA_LOCUS20772</name>
</gene>
<evidence type="ECO:0000313" key="1">
    <source>
        <dbReference type="EMBL" id="CAH1434239.1"/>
    </source>
</evidence>
<proteinExistence type="predicted"/>
<reference evidence="1 2" key="1">
    <citation type="submission" date="2022-01" db="EMBL/GenBank/DDBJ databases">
        <authorList>
            <person name="Xiong W."/>
            <person name="Schranz E."/>
        </authorList>
    </citation>
    <scope>NUCLEOTIDE SEQUENCE [LARGE SCALE GENOMIC DNA]</scope>
</reference>
<dbReference type="Proteomes" id="UP001157418">
    <property type="component" value="Unassembled WGS sequence"/>
</dbReference>
<name>A0AAU9NBP6_9ASTR</name>
<organism evidence="1 2">
    <name type="scientific">Lactuca virosa</name>
    <dbReference type="NCBI Taxonomy" id="75947"/>
    <lineage>
        <taxon>Eukaryota</taxon>
        <taxon>Viridiplantae</taxon>
        <taxon>Streptophyta</taxon>
        <taxon>Embryophyta</taxon>
        <taxon>Tracheophyta</taxon>
        <taxon>Spermatophyta</taxon>
        <taxon>Magnoliopsida</taxon>
        <taxon>eudicotyledons</taxon>
        <taxon>Gunneridae</taxon>
        <taxon>Pentapetalae</taxon>
        <taxon>asterids</taxon>
        <taxon>campanulids</taxon>
        <taxon>Asterales</taxon>
        <taxon>Asteraceae</taxon>
        <taxon>Cichorioideae</taxon>
        <taxon>Cichorieae</taxon>
        <taxon>Lactucinae</taxon>
        <taxon>Lactuca</taxon>
    </lineage>
</organism>
<dbReference type="AlphaFoldDB" id="A0AAU9NBP6"/>